<feature type="region of interest" description="Disordered" evidence="8">
    <location>
        <begin position="196"/>
        <end position="238"/>
    </location>
</feature>
<dbReference type="Pfam" id="PF02493">
    <property type="entry name" value="MORN"/>
    <property type="match status" value="8"/>
</dbReference>
<keyword evidence="2 7" id="KW-0808">Transferase</keyword>
<dbReference type="GO" id="GO:0046854">
    <property type="term" value="P:phosphatidylinositol phosphate biosynthetic process"/>
    <property type="evidence" value="ECO:0007669"/>
    <property type="project" value="TreeGrafter"/>
</dbReference>
<accession>A0A8S1JAZ9</accession>
<dbReference type="EMBL" id="CAJHUC010001368">
    <property type="protein sequence ID" value="CAD7700866.1"/>
    <property type="molecule type" value="Genomic_DNA"/>
</dbReference>
<evidence type="ECO:0000256" key="7">
    <source>
        <dbReference type="PROSITE-ProRule" id="PRU00781"/>
    </source>
</evidence>
<evidence type="ECO:0000256" key="3">
    <source>
        <dbReference type="ARBA" id="ARBA00022737"/>
    </source>
</evidence>
<evidence type="ECO:0000313" key="10">
    <source>
        <dbReference type="EMBL" id="CAD7700866.1"/>
    </source>
</evidence>
<proteinExistence type="predicted"/>
<dbReference type="GO" id="GO:0005886">
    <property type="term" value="C:plasma membrane"/>
    <property type="evidence" value="ECO:0007669"/>
    <property type="project" value="TreeGrafter"/>
</dbReference>
<dbReference type="Proteomes" id="UP000708148">
    <property type="component" value="Unassembled WGS sequence"/>
</dbReference>
<dbReference type="InterPro" id="IPR023610">
    <property type="entry name" value="PInositol-4/5-P-5/4-kinase"/>
</dbReference>
<evidence type="ECO:0000313" key="11">
    <source>
        <dbReference type="Proteomes" id="UP000708148"/>
    </source>
</evidence>
<sequence>MEHGEGVERKIKRFKNGDVYEGGWRNGLPEGYGRYVWTDGSTYEGQWKGGTKHGNGGYVWPSGAQYTGEWSNGCMQGYGMFKAADGSRYQGGWANDLKHGLGKKFYSNGDKYDGLWKHGKPDGPGRYVWADGNEYNGEWKNGRMHGHGTFQWKTGERYDGEWKDGREDGLGTFQWKDNSTYDGLWQMGKKHGIGLFRPSHSESRRSLSPVVPSANNSDGSESQLESSTGDDLSEGPLTAPAVARKGVGGQVADHGMTMLASESIFLREYEHGRLAYEAPVSLEDRSDMELLFAVLRLEEPGRLKKLLLKAGEKDKGPGEIIYKEHRSYNIMVNLQLGIQYSVGKINTVRLHDGLTEHHFFEKVKLTFPRRGSKQTPPHMSNDFKWKDYAPMIFRKLRENFGIDPADYLMSLCGNKALRELPSPGKSGALFYLSHDNRFIIKTMKKTEMKHLFVMLRKYYTHMDQHKHSLITKFYGLHRVTPYKGSKIRFVVMGNLFRTDLPIHMRYDLKGSTHGRFTREDVDKRSSMTLKDLDLEYTLKLEEGWHERLHRQLTQDCKLLRSMTVMDYSLLLGVHFRKTGVREMTPSASEVESEIEMEKQLERFRQQIFRMRLDERHSQELLKLVEMKMESRKTKRNAPQQVLARQPMRNDTLRPVAYSDGGTDALAFFLNYDHVQLGKNMAATAVQHDAKGNVADSAEDVVVYFGIIDILQEYNIIKRLEHRFKSIAHDGKTISAVDPNSYAERFMRFMRRVFQ</sequence>
<name>A0A8S1JAZ9_9CHLO</name>
<organism evidence="10 11">
    <name type="scientific">Ostreobium quekettii</name>
    <dbReference type="NCBI Taxonomy" id="121088"/>
    <lineage>
        <taxon>Eukaryota</taxon>
        <taxon>Viridiplantae</taxon>
        <taxon>Chlorophyta</taxon>
        <taxon>core chlorophytes</taxon>
        <taxon>Ulvophyceae</taxon>
        <taxon>TCBD clade</taxon>
        <taxon>Bryopsidales</taxon>
        <taxon>Ostreobineae</taxon>
        <taxon>Ostreobiaceae</taxon>
        <taxon>Ostreobium</taxon>
    </lineage>
</organism>
<dbReference type="Gene3D" id="2.20.110.10">
    <property type="entry name" value="Histone H3 K4-specific methyltransferase SET7/9 N-terminal domain"/>
    <property type="match status" value="4"/>
</dbReference>
<dbReference type="InterPro" id="IPR017163">
    <property type="entry name" value="PIno-4-P-5_kinase_pln"/>
</dbReference>
<dbReference type="OrthoDB" id="70770at2759"/>
<feature type="domain" description="PIPK" evidence="9">
    <location>
        <begin position="324"/>
        <end position="753"/>
    </location>
</feature>
<dbReference type="InterPro" id="IPR027483">
    <property type="entry name" value="PInositol-4-P-4/5-kinase_C_sf"/>
</dbReference>
<dbReference type="SMART" id="SM00698">
    <property type="entry name" value="MORN"/>
    <property type="match status" value="8"/>
</dbReference>
<protein>
    <recommendedName>
        <fullName evidence="1">1-phosphatidylinositol-4-phosphate 5-kinase</fullName>
        <ecNumber evidence="1">2.7.1.68</ecNumber>
    </recommendedName>
</protein>
<evidence type="ECO:0000259" key="9">
    <source>
        <dbReference type="PROSITE" id="PS51455"/>
    </source>
</evidence>
<keyword evidence="4 7" id="KW-0547">Nucleotide-binding</keyword>
<evidence type="ECO:0000256" key="4">
    <source>
        <dbReference type="ARBA" id="ARBA00022741"/>
    </source>
</evidence>
<comment type="caution">
    <text evidence="10">The sequence shown here is derived from an EMBL/GenBank/DDBJ whole genome shotgun (WGS) entry which is preliminary data.</text>
</comment>
<dbReference type="SUPFAM" id="SSF56104">
    <property type="entry name" value="SAICAR synthase-like"/>
    <property type="match status" value="1"/>
</dbReference>
<dbReference type="PROSITE" id="PS51455">
    <property type="entry name" value="PIPK"/>
    <property type="match status" value="1"/>
</dbReference>
<keyword evidence="5 7" id="KW-0418">Kinase</keyword>
<gene>
    <name evidence="10" type="ORF">OSTQU699_LOCUS6225</name>
</gene>
<evidence type="ECO:0000256" key="6">
    <source>
        <dbReference type="ARBA" id="ARBA00022840"/>
    </source>
</evidence>
<dbReference type="Gene3D" id="3.30.800.10">
    <property type="entry name" value="Phosphatidylinositol Phosphate Kinase II Beta"/>
    <property type="match status" value="1"/>
</dbReference>
<dbReference type="SUPFAM" id="SSF82185">
    <property type="entry name" value="Histone H3 K4-specific methyltransferase SET7/9 N-terminal domain"/>
    <property type="match status" value="2"/>
</dbReference>
<keyword evidence="11" id="KW-1185">Reference proteome</keyword>
<dbReference type="AlphaFoldDB" id="A0A8S1JAZ9"/>
<keyword evidence="6 7" id="KW-0067">ATP-binding</keyword>
<dbReference type="EC" id="2.7.1.68" evidence="1"/>
<dbReference type="PANTHER" id="PTHR23086:SF8">
    <property type="entry name" value="PHOSPHATIDYLINOSITOL 5-PHOSPHATE 4-KINASE, ISOFORM A"/>
    <property type="match status" value="1"/>
</dbReference>
<feature type="compositionally biased region" description="Polar residues" evidence="8">
    <location>
        <begin position="213"/>
        <end position="230"/>
    </location>
</feature>
<dbReference type="GO" id="GO:0016308">
    <property type="term" value="F:1-phosphatidylinositol-4-phosphate 5-kinase activity"/>
    <property type="evidence" value="ECO:0007669"/>
    <property type="project" value="UniProtKB-EC"/>
</dbReference>
<dbReference type="InterPro" id="IPR027484">
    <property type="entry name" value="PInositol-4-P-5-kinase_N"/>
</dbReference>
<evidence type="ECO:0000256" key="2">
    <source>
        <dbReference type="ARBA" id="ARBA00022679"/>
    </source>
</evidence>
<keyword evidence="3" id="KW-0677">Repeat</keyword>
<dbReference type="Pfam" id="PF01504">
    <property type="entry name" value="PIP5K"/>
    <property type="match status" value="1"/>
</dbReference>
<dbReference type="GO" id="GO:0005524">
    <property type="term" value="F:ATP binding"/>
    <property type="evidence" value="ECO:0007669"/>
    <property type="project" value="UniProtKB-UniRule"/>
</dbReference>
<reference evidence="10" key="1">
    <citation type="submission" date="2020-12" db="EMBL/GenBank/DDBJ databases">
        <authorList>
            <person name="Iha C."/>
        </authorList>
    </citation>
    <scope>NUCLEOTIDE SEQUENCE</scope>
</reference>
<evidence type="ECO:0000256" key="5">
    <source>
        <dbReference type="ARBA" id="ARBA00022777"/>
    </source>
</evidence>
<dbReference type="SMART" id="SM00330">
    <property type="entry name" value="PIPKc"/>
    <property type="match status" value="1"/>
</dbReference>
<dbReference type="CDD" id="cd17302">
    <property type="entry name" value="PIPKc_AtPIP5K_like"/>
    <property type="match status" value="1"/>
</dbReference>
<dbReference type="PIRSF" id="PIRSF037274">
    <property type="entry name" value="PIP5K_plant_prd"/>
    <property type="match status" value="1"/>
</dbReference>
<dbReference type="Gene3D" id="3.30.810.10">
    <property type="entry name" value="2-Layer Sandwich"/>
    <property type="match status" value="1"/>
</dbReference>
<dbReference type="PANTHER" id="PTHR23086">
    <property type="entry name" value="PHOSPHATIDYLINOSITOL-4-PHOSPHATE 5-KINASE"/>
    <property type="match status" value="1"/>
</dbReference>
<evidence type="ECO:0000256" key="8">
    <source>
        <dbReference type="SAM" id="MobiDB-lite"/>
    </source>
</evidence>
<dbReference type="InterPro" id="IPR002498">
    <property type="entry name" value="PInositol-4-P-4/5-kinase_core"/>
</dbReference>
<dbReference type="InterPro" id="IPR003409">
    <property type="entry name" value="MORN"/>
</dbReference>
<evidence type="ECO:0000256" key="1">
    <source>
        <dbReference type="ARBA" id="ARBA00012172"/>
    </source>
</evidence>